<dbReference type="PROSITE" id="PS00061">
    <property type="entry name" value="ADH_SHORT"/>
    <property type="match status" value="1"/>
</dbReference>
<dbReference type="InterPro" id="IPR036291">
    <property type="entry name" value="NAD(P)-bd_dom_sf"/>
</dbReference>
<dbReference type="SUPFAM" id="SSF51735">
    <property type="entry name" value="NAD(P)-binding Rossmann-fold domains"/>
    <property type="match status" value="1"/>
</dbReference>
<evidence type="ECO:0000256" key="3">
    <source>
        <dbReference type="ARBA" id="ARBA00023002"/>
    </source>
</evidence>
<keyword evidence="3" id="KW-0560">Oxidoreductase</keyword>
<dbReference type="PRINTS" id="PR00081">
    <property type="entry name" value="GDHRDH"/>
</dbReference>
<sequence length="249" mass="26881">MSKIILVTGASRGIGNAIVKESLSLSDNVIVYGVARNGDALETLKKEVGGRFHYFVADVSSESDMNAVIQKIVNEQGRLDSVIANAGVLDPVGKVGATGLSSWRKLFEINFFSVVNLVTLALPYLEKCKGSAIFVSSGASTKPYYGWGAYGSSKAAINHLAMTLASENDNIRTIAVAPGVVDTRMQDDIRDKFGPSGMTQEALQRFTDLKEKGELLDPKIPGRVYAKLAIDGIPSELNGEYVRYNDNRL</sequence>
<dbReference type="PANTHER" id="PTHR43008">
    <property type="entry name" value="BENZIL REDUCTASE"/>
    <property type="match status" value="1"/>
</dbReference>
<organism evidence="4 5">
    <name type="scientific">Nakaseomyces bracarensis</name>
    <dbReference type="NCBI Taxonomy" id="273131"/>
    <lineage>
        <taxon>Eukaryota</taxon>
        <taxon>Fungi</taxon>
        <taxon>Dikarya</taxon>
        <taxon>Ascomycota</taxon>
        <taxon>Saccharomycotina</taxon>
        <taxon>Saccharomycetes</taxon>
        <taxon>Saccharomycetales</taxon>
        <taxon>Saccharomycetaceae</taxon>
        <taxon>Nakaseomyces</taxon>
    </lineage>
</organism>
<dbReference type="PANTHER" id="PTHR43008:SF8">
    <property type="entry name" value="BENZIL REDUCTASE ((S)-BENZOIN FORMING) IRC24"/>
    <property type="match status" value="1"/>
</dbReference>
<accession>A0ABR4NYG3</accession>
<comment type="similarity">
    <text evidence="1">Belongs to the short-chain dehydrogenases/reductases (SDR) family.</text>
</comment>
<keyword evidence="2" id="KW-0521">NADP</keyword>
<evidence type="ECO:0000313" key="5">
    <source>
        <dbReference type="Proteomes" id="UP001623330"/>
    </source>
</evidence>
<keyword evidence="5" id="KW-1185">Reference proteome</keyword>
<comment type="caution">
    <text evidence="4">The sequence shown here is derived from an EMBL/GenBank/DDBJ whole genome shotgun (WGS) entry which is preliminary data.</text>
</comment>
<dbReference type="Pfam" id="PF00106">
    <property type="entry name" value="adh_short"/>
    <property type="match status" value="1"/>
</dbReference>
<dbReference type="Proteomes" id="UP001623330">
    <property type="component" value="Unassembled WGS sequence"/>
</dbReference>
<evidence type="ECO:0000256" key="2">
    <source>
        <dbReference type="ARBA" id="ARBA00022857"/>
    </source>
</evidence>
<dbReference type="CDD" id="cd05367">
    <property type="entry name" value="SPR-like_SDR_c"/>
    <property type="match status" value="1"/>
</dbReference>
<name>A0ABR4NYG3_9SACH</name>
<dbReference type="EMBL" id="JBEVYD010000004">
    <property type="protein sequence ID" value="KAL3233930.1"/>
    <property type="molecule type" value="Genomic_DNA"/>
</dbReference>
<gene>
    <name evidence="4" type="ORF">RNJ44_03970</name>
</gene>
<evidence type="ECO:0000256" key="1">
    <source>
        <dbReference type="ARBA" id="ARBA00006484"/>
    </source>
</evidence>
<dbReference type="InterPro" id="IPR002347">
    <property type="entry name" value="SDR_fam"/>
</dbReference>
<reference evidence="4 5" key="1">
    <citation type="submission" date="2024-05" db="EMBL/GenBank/DDBJ databases">
        <title>Long read based assembly of the Candida bracarensis genome reveals expanded adhesin content.</title>
        <authorList>
            <person name="Marcet-Houben M."/>
            <person name="Ksiezopolska E."/>
            <person name="Gabaldon T."/>
        </authorList>
    </citation>
    <scope>NUCLEOTIDE SEQUENCE [LARGE SCALE GENOMIC DNA]</scope>
    <source>
        <strain evidence="4 5">CBM6</strain>
    </source>
</reference>
<dbReference type="Gene3D" id="3.40.50.720">
    <property type="entry name" value="NAD(P)-binding Rossmann-like Domain"/>
    <property type="match status" value="1"/>
</dbReference>
<dbReference type="InterPro" id="IPR020904">
    <property type="entry name" value="Sc_DH/Rdtase_CS"/>
</dbReference>
<evidence type="ECO:0000313" key="4">
    <source>
        <dbReference type="EMBL" id="KAL3233930.1"/>
    </source>
</evidence>
<proteinExistence type="inferred from homology"/>
<protein>
    <submittedName>
        <fullName evidence="4">Uncharacterized protein</fullName>
    </submittedName>
</protein>